<dbReference type="InterPro" id="IPR029016">
    <property type="entry name" value="GAF-like_dom_sf"/>
</dbReference>
<evidence type="ECO:0000313" key="4">
    <source>
        <dbReference type="EMBL" id="SKA38044.1"/>
    </source>
</evidence>
<sequence length="250" mass="27512">MIKTTDLIHVKTGFTIPMTNSAVRPPSGVLERGLFLLSLFTQQHPVRQLRELSAESGLDKATTLRALKTLVAWGYLEKRLDGAYSPGPANLRMAAIFRQTSNFVHRIESAIVATSGQVGQTTSFFVRSNSERVCLARDNIHRDFRYFIEVGASVPLKDGGAAAQLLMAYTEPETPERAKIKAAARYISRGERNRHLASVAIPVFEGDRAFLGTLTITGMAADLDDETLIRFSGMASEELARVGLFTSQKH</sequence>
<dbReference type="OrthoDB" id="9789368at2"/>
<proteinExistence type="predicted"/>
<evidence type="ECO:0000256" key="1">
    <source>
        <dbReference type="ARBA" id="ARBA00023015"/>
    </source>
</evidence>
<dbReference type="Pfam" id="PF09339">
    <property type="entry name" value="HTH_IclR"/>
    <property type="match status" value="1"/>
</dbReference>
<dbReference type="PANTHER" id="PTHR30136">
    <property type="entry name" value="HELIX-TURN-HELIX TRANSCRIPTIONAL REGULATOR, ICLR FAMILY"/>
    <property type="match status" value="1"/>
</dbReference>
<protein>
    <submittedName>
        <fullName evidence="4">Transcriptional regulator, IclR family</fullName>
    </submittedName>
</protein>
<dbReference type="EMBL" id="FUXL01000024">
    <property type="protein sequence ID" value="SKA38044.1"/>
    <property type="molecule type" value="Genomic_DNA"/>
</dbReference>
<keyword evidence="1" id="KW-0805">Transcription regulation</keyword>
<dbReference type="InterPro" id="IPR005471">
    <property type="entry name" value="Tscrpt_reg_IclR_N"/>
</dbReference>
<dbReference type="InterPro" id="IPR036390">
    <property type="entry name" value="WH_DNA-bd_sf"/>
</dbReference>
<keyword evidence="2" id="KW-0804">Transcription</keyword>
<feature type="domain" description="HTH iclR-type" evidence="3">
    <location>
        <begin position="27"/>
        <end position="88"/>
    </location>
</feature>
<dbReference type="Gene3D" id="3.30.450.40">
    <property type="match status" value="1"/>
</dbReference>
<organism evidence="4 5">
    <name type="scientific">Consotaella salsifontis</name>
    <dbReference type="NCBI Taxonomy" id="1365950"/>
    <lineage>
        <taxon>Bacteria</taxon>
        <taxon>Pseudomonadati</taxon>
        <taxon>Pseudomonadota</taxon>
        <taxon>Alphaproteobacteria</taxon>
        <taxon>Hyphomicrobiales</taxon>
        <taxon>Aurantimonadaceae</taxon>
        <taxon>Consotaella</taxon>
    </lineage>
</organism>
<evidence type="ECO:0000259" key="3">
    <source>
        <dbReference type="PROSITE" id="PS51077"/>
    </source>
</evidence>
<dbReference type="SUPFAM" id="SSF46785">
    <property type="entry name" value="Winged helix' DNA-binding domain"/>
    <property type="match status" value="1"/>
</dbReference>
<reference evidence="4 5" key="1">
    <citation type="submission" date="2017-02" db="EMBL/GenBank/DDBJ databases">
        <authorList>
            <person name="Peterson S.W."/>
        </authorList>
    </citation>
    <scope>NUCLEOTIDE SEQUENCE [LARGE SCALE GENOMIC DNA]</scope>
    <source>
        <strain evidence="4 5">USBA 369</strain>
    </source>
</reference>
<dbReference type="Gene3D" id="1.10.10.10">
    <property type="entry name" value="Winged helix-like DNA-binding domain superfamily/Winged helix DNA-binding domain"/>
    <property type="match status" value="1"/>
</dbReference>
<dbReference type="PANTHER" id="PTHR30136:SF39">
    <property type="entry name" value="TRANSCRIPTIONAL REGULATORY PROTEIN"/>
    <property type="match status" value="1"/>
</dbReference>
<keyword evidence="5" id="KW-1185">Reference proteome</keyword>
<name>A0A1T4TC26_9HYPH</name>
<dbReference type="GO" id="GO:0003700">
    <property type="term" value="F:DNA-binding transcription factor activity"/>
    <property type="evidence" value="ECO:0007669"/>
    <property type="project" value="TreeGrafter"/>
</dbReference>
<dbReference type="GO" id="GO:0045892">
    <property type="term" value="P:negative regulation of DNA-templated transcription"/>
    <property type="evidence" value="ECO:0007669"/>
    <property type="project" value="TreeGrafter"/>
</dbReference>
<dbReference type="SMART" id="SM00346">
    <property type="entry name" value="HTH_ICLR"/>
    <property type="match status" value="1"/>
</dbReference>
<evidence type="ECO:0000313" key="5">
    <source>
        <dbReference type="Proteomes" id="UP000190135"/>
    </source>
</evidence>
<dbReference type="InterPro" id="IPR050707">
    <property type="entry name" value="HTH_MetabolicPath_Reg"/>
</dbReference>
<dbReference type="STRING" id="1365950.SAMN05428963_12411"/>
<evidence type="ECO:0000256" key="2">
    <source>
        <dbReference type="ARBA" id="ARBA00023163"/>
    </source>
</evidence>
<dbReference type="Proteomes" id="UP000190135">
    <property type="component" value="Unassembled WGS sequence"/>
</dbReference>
<dbReference type="InterPro" id="IPR036388">
    <property type="entry name" value="WH-like_DNA-bd_sf"/>
</dbReference>
<dbReference type="SUPFAM" id="SSF55781">
    <property type="entry name" value="GAF domain-like"/>
    <property type="match status" value="1"/>
</dbReference>
<dbReference type="GO" id="GO:0003677">
    <property type="term" value="F:DNA binding"/>
    <property type="evidence" value="ECO:0007669"/>
    <property type="project" value="InterPro"/>
</dbReference>
<accession>A0A1T4TC26</accession>
<dbReference type="AlphaFoldDB" id="A0A1T4TC26"/>
<dbReference type="PROSITE" id="PS51077">
    <property type="entry name" value="HTH_ICLR"/>
    <property type="match status" value="1"/>
</dbReference>
<gene>
    <name evidence="4" type="ORF">SAMN05428963_12411</name>
</gene>